<dbReference type="SUPFAM" id="SSF53474">
    <property type="entry name" value="alpha/beta-Hydrolases"/>
    <property type="match status" value="1"/>
</dbReference>
<dbReference type="InterPro" id="IPR050300">
    <property type="entry name" value="GDXG_lipolytic_enzyme"/>
</dbReference>
<proteinExistence type="predicted"/>
<dbReference type="AlphaFoldDB" id="A0A3N4HJD6"/>
<accession>A0A3N4HJD6</accession>
<dbReference type="Proteomes" id="UP000275078">
    <property type="component" value="Unassembled WGS sequence"/>
</dbReference>
<keyword evidence="5" id="KW-1185">Reference proteome</keyword>
<feature type="domain" description="Alpha/beta hydrolase fold-3" evidence="3">
    <location>
        <begin position="74"/>
        <end position="330"/>
    </location>
</feature>
<protein>
    <recommendedName>
        <fullName evidence="3">Alpha/beta hydrolase fold-3 domain-containing protein</fullName>
    </recommendedName>
</protein>
<feature type="signal peptide" evidence="2">
    <location>
        <begin position="1"/>
        <end position="22"/>
    </location>
</feature>
<dbReference type="STRING" id="1160509.A0A3N4HJD6"/>
<dbReference type="GO" id="GO:0016787">
    <property type="term" value="F:hydrolase activity"/>
    <property type="evidence" value="ECO:0007669"/>
    <property type="project" value="UniProtKB-KW"/>
</dbReference>
<gene>
    <name evidence="4" type="ORF">BJ508DRAFT_418788</name>
</gene>
<keyword evidence="2" id="KW-0732">Signal</keyword>
<evidence type="ECO:0000313" key="5">
    <source>
        <dbReference type="Proteomes" id="UP000275078"/>
    </source>
</evidence>
<dbReference type="InterPro" id="IPR029058">
    <property type="entry name" value="AB_hydrolase_fold"/>
</dbReference>
<evidence type="ECO:0000259" key="3">
    <source>
        <dbReference type="Pfam" id="PF07859"/>
    </source>
</evidence>
<dbReference type="PANTHER" id="PTHR48081">
    <property type="entry name" value="AB HYDROLASE SUPERFAMILY PROTEIN C4A8.06C"/>
    <property type="match status" value="1"/>
</dbReference>
<feature type="chain" id="PRO_5018081816" description="Alpha/beta hydrolase fold-3 domain-containing protein" evidence="2">
    <location>
        <begin position="23"/>
        <end position="364"/>
    </location>
</feature>
<keyword evidence="1" id="KW-0378">Hydrolase</keyword>
<dbReference type="Pfam" id="PF07859">
    <property type="entry name" value="Abhydrolase_3"/>
    <property type="match status" value="1"/>
</dbReference>
<reference evidence="4 5" key="1">
    <citation type="journal article" date="2018" name="Nat. Ecol. Evol.">
        <title>Pezizomycetes genomes reveal the molecular basis of ectomycorrhizal truffle lifestyle.</title>
        <authorList>
            <person name="Murat C."/>
            <person name="Payen T."/>
            <person name="Noel B."/>
            <person name="Kuo A."/>
            <person name="Morin E."/>
            <person name="Chen J."/>
            <person name="Kohler A."/>
            <person name="Krizsan K."/>
            <person name="Balestrini R."/>
            <person name="Da Silva C."/>
            <person name="Montanini B."/>
            <person name="Hainaut M."/>
            <person name="Levati E."/>
            <person name="Barry K.W."/>
            <person name="Belfiori B."/>
            <person name="Cichocki N."/>
            <person name="Clum A."/>
            <person name="Dockter R.B."/>
            <person name="Fauchery L."/>
            <person name="Guy J."/>
            <person name="Iotti M."/>
            <person name="Le Tacon F."/>
            <person name="Lindquist E.A."/>
            <person name="Lipzen A."/>
            <person name="Malagnac F."/>
            <person name="Mello A."/>
            <person name="Molinier V."/>
            <person name="Miyauchi S."/>
            <person name="Poulain J."/>
            <person name="Riccioni C."/>
            <person name="Rubini A."/>
            <person name="Sitrit Y."/>
            <person name="Splivallo R."/>
            <person name="Traeger S."/>
            <person name="Wang M."/>
            <person name="Zifcakova L."/>
            <person name="Wipf D."/>
            <person name="Zambonelli A."/>
            <person name="Paolocci F."/>
            <person name="Nowrousian M."/>
            <person name="Ottonello S."/>
            <person name="Baldrian P."/>
            <person name="Spatafora J.W."/>
            <person name="Henrissat B."/>
            <person name="Nagy L.G."/>
            <person name="Aury J.M."/>
            <person name="Wincker P."/>
            <person name="Grigoriev I.V."/>
            <person name="Bonfante P."/>
            <person name="Martin F.M."/>
        </authorList>
    </citation>
    <scope>NUCLEOTIDE SEQUENCE [LARGE SCALE GENOMIC DNA]</scope>
    <source>
        <strain evidence="4 5">RN42</strain>
    </source>
</reference>
<evidence type="ECO:0000313" key="4">
    <source>
        <dbReference type="EMBL" id="RPA74033.1"/>
    </source>
</evidence>
<sequence length="364" mass="40231">MARPRWLLTAEANMWRFLMSIGMLLHTVAPPRPMSPSFTRTIPSTISPHKGSINLVFYTPANYTTTPAEPYPVLVNFHGGGFTIGTATDDSRWATKVVDEVGAVVVSVDYRRAPEFAFPTAVEDGVDAVLWLIHHAQELGIDAERIAVSGFSAGGNMAFTVPLRLEAELRKIEDSEVTVVKSSGTDAKNEMDGWSGGAARGGQTVIKTGSKVGKICAIIAWYPSTDFTISRPERRATNVDVSKELPKFFTDLFDASYLYPPKTLDVRSPYLSPGVADSEFLQRALPDEGVWVFTVEYDELRDEAERFVKRLRGLGKNVRGEMIRGVPHGWDKSVNPLKWDGDGEIRRVYQVGCEGLKEAFGRRG</sequence>
<dbReference type="OrthoDB" id="433474at2759"/>
<dbReference type="PANTHER" id="PTHR48081:SF8">
    <property type="entry name" value="ALPHA_BETA HYDROLASE FOLD-3 DOMAIN-CONTAINING PROTEIN-RELATED"/>
    <property type="match status" value="1"/>
</dbReference>
<dbReference type="EMBL" id="ML119802">
    <property type="protein sequence ID" value="RPA74033.1"/>
    <property type="molecule type" value="Genomic_DNA"/>
</dbReference>
<organism evidence="4 5">
    <name type="scientific">Ascobolus immersus RN42</name>
    <dbReference type="NCBI Taxonomy" id="1160509"/>
    <lineage>
        <taxon>Eukaryota</taxon>
        <taxon>Fungi</taxon>
        <taxon>Dikarya</taxon>
        <taxon>Ascomycota</taxon>
        <taxon>Pezizomycotina</taxon>
        <taxon>Pezizomycetes</taxon>
        <taxon>Pezizales</taxon>
        <taxon>Ascobolaceae</taxon>
        <taxon>Ascobolus</taxon>
    </lineage>
</organism>
<evidence type="ECO:0000256" key="2">
    <source>
        <dbReference type="SAM" id="SignalP"/>
    </source>
</evidence>
<dbReference type="InterPro" id="IPR013094">
    <property type="entry name" value="AB_hydrolase_3"/>
</dbReference>
<name>A0A3N4HJD6_ASCIM</name>
<evidence type="ECO:0000256" key="1">
    <source>
        <dbReference type="ARBA" id="ARBA00022801"/>
    </source>
</evidence>
<dbReference type="Gene3D" id="3.40.50.1820">
    <property type="entry name" value="alpha/beta hydrolase"/>
    <property type="match status" value="1"/>
</dbReference>